<dbReference type="Proteomes" id="UP000269945">
    <property type="component" value="Unassembled WGS sequence"/>
</dbReference>
<name>A0A9X9LL40_GULGU</name>
<proteinExistence type="predicted"/>
<accession>A0A9X9LL40</accession>
<dbReference type="AlphaFoldDB" id="A0A9X9LL40"/>
<sequence>MGFARTADSFGITELFPTVNSRRSHVVHSMSVSFWKIEQPQAGSVEGPQPLGLRGPVLWPVTCPRARMQGCHLPGPSLAQVPMS</sequence>
<evidence type="ECO:0000313" key="2">
    <source>
        <dbReference type="Proteomes" id="UP000269945"/>
    </source>
</evidence>
<gene>
    <name evidence="1" type="ORF">BN2614_LOCUS1</name>
</gene>
<organism evidence="1 2">
    <name type="scientific">Gulo gulo</name>
    <name type="common">Wolverine</name>
    <name type="synonym">Gluton</name>
    <dbReference type="NCBI Taxonomy" id="48420"/>
    <lineage>
        <taxon>Eukaryota</taxon>
        <taxon>Metazoa</taxon>
        <taxon>Chordata</taxon>
        <taxon>Craniata</taxon>
        <taxon>Vertebrata</taxon>
        <taxon>Euteleostomi</taxon>
        <taxon>Mammalia</taxon>
        <taxon>Eutheria</taxon>
        <taxon>Laurasiatheria</taxon>
        <taxon>Carnivora</taxon>
        <taxon>Caniformia</taxon>
        <taxon>Musteloidea</taxon>
        <taxon>Mustelidae</taxon>
        <taxon>Guloninae</taxon>
        <taxon>Gulo</taxon>
    </lineage>
</organism>
<comment type="caution">
    <text evidence="1">The sequence shown here is derived from an EMBL/GenBank/DDBJ whole genome shotgun (WGS) entry which is preliminary data.</text>
</comment>
<reference evidence="1 2" key="1">
    <citation type="submission" date="2018-10" db="EMBL/GenBank/DDBJ databases">
        <authorList>
            <person name="Ekblom R."/>
            <person name="Jareborg N."/>
        </authorList>
    </citation>
    <scope>NUCLEOTIDE SEQUENCE [LARGE SCALE GENOMIC DNA]</scope>
    <source>
        <tissue evidence="1">Muscle</tissue>
    </source>
</reference>
<keyword evidence="2" id="KW-1185">Reference proteome</keyword>
<evidence type="ECO:0000313" key="1">
    <source>
        <dbReference type="EMBL" id="VCW73769.1"/>
    </source>
</evidence>
<protein>
    <submittedName>
        <fullName evidence="1">Uncharacterized protein</fullName>
    </submittedName>
</protein>
<dbReference type="EMBL" id="CYRY02006743">
    <property type="protein sequence ID" value="VCW73769.1"/>
    <property type="molecule type" value="Genomic_DNA"/>
</dbReference>